<keyword evidence="2" id="KW-1185">Reference proteome</keyword>
<name>A0AAV4PHJ8_9ARAC</name>
<accession>A0AAV4PHJ8</accession>
<dbReference type="EMBL" id="BPLQ01002937">
    <property type="protein sequence ID" value="GIX96541.1"/>
    <property type="molecule type" value="Genomic_DNA"/>
</dbReference>
<comment type="caution">
    <text evidence="1">The sequence shown here is derived from an EMBL/GenBank/DDBJ whole genome shotgun (WGS) entry which is preliminary data.</text>
</comment>
<sequence>MLQHLGPPEVRSIHSRLERNTSSTTDIVLDEKKKIPFNSLKGSLQFKWLCRQFLGFFQVWRLFSSLLEKRGFSANTRMDFYRRGAIRLLKCGQLAFFGERFKR</sequence>
<dbReference type="Proteomes" id="UP001054837">
    <property type="component" value="Unassembled WGS sequence"/>
</dbReference>
<evidence type="ECO:0000313" key="1">
    <source>
        <dbReference type="EMBL" id="GIX96541.1"/>
    </source>
</evidence>
<organism evidence="1 2">
    <name type="scientific">Caerostris darwini</name>
    <dbReference type="NCBI Taxonomy" id="1538125"/>
    <lineage>
        <taxon>Eukaryota</taxon>
        <taxon>Metazoa</taxon>
        <taxon>Ecdysozoa</taxon>
        <taxon>Arthropoda</taxon>
        <taxon>Chelicerata</taxon>
        <taxon>Arachnida</taxon>
        <taxon>Araneae</taxon>
        <taxon>Araneomorphae</taxon>
        <taxon>Entelegynae</taxon>
        <taxon>Araneoidea</taxon>
        <taxon>Araneidae</taxon>
        <taxon>Caerostris</taxon>
    </lineage>
</organism>
<evidence type="ECO:0000313" key="2">
    <source>
        <dbReference type="Proteomes" id="UP001054837"/>
    </source>
</evidence>
<reference evidence="1 2" key="1">
    <citation type="submission" date="2021-06" db="EMBL/GenBank/DDBJ databases">
        <title>Caerostris darwini draft genome.</title>
        <authorList>
            <person name="Kono N."/>
            <person name="Arakawa K."/>
        </authorList>
    </citation>
    <scope>NUCLEOTIDE SEQUENCE [LARGE SCALE GENOMIC DNA]</scope>
</reference>
<dbReference type="AlphaFoldDB" id="A0AAV4PHJ8"/>
<proteinExistence type="predicted"/>
<gene>
    <name evidence="1" type="ORF">CDAR_381381</name>
</gene>
<protein>
    <submittedName>
        <fullName evidence="1">Uncharacterized protein</fullName>
    </submittedName>
</protein>